<dbReference type="EMBL" id="CP010537">
    <property type="protein sequence ID" value="AJG22625.1"/>
    <property type="molecule type" value="Genomic_DNA"/>
</dbReference>
<dbReference type="AlphaFoldDB" id="A0A0C4YJ19"/>
<gene>
    <name evidence="1" type="ORF">RR42_s1036</name>
</gene>
<organism evidence="1 2">
    <name type="scientific">Cupriavidus basilensis</name>
    <dbReference type="NCBI Taxonomy" id="68895"/>
    <lineage>
        <taxon>Bacteria</taxon>
        <taxon>Pseudomonadati</taxon>
        <taxon>Pseudomonadota</taxon>
        <taxon>Betaproteobacteria</taxon>
        <taxon>Burkholderiales</taxon>
        <taxon>Burkholderiaceae</taxon>
        <taxon>Cupriavidus</taxon>
    </lineage>
</organism>
<accession>A0A0C4YJ19</accession>
<keyword evidence="2" id="KW-1185">Reference proteome</keyword>
<evidence type="ECO:0000313" key="1">
    <source>
        <dbReference type="EMBL" id="AJG22625.1"/>
    </source>
</evidence>
<dbReference type="KEGG" id="cbw:RR42_s1036"/>
<sequence length="39" mass="4059">MILGHVKFLSAFEERGACAATDIEASSVESLYGASGALR</sequence>
<protein>
    <submittedName>
        <fullName evidence="1">Uncharacterized protein</fullName>
    </submittedName>
</protein>
<dbReference type="Proteomes" id="UP000031843">
    <property type="component" value="Chromosome secondary"/>
</dbReference>
<name>A0A0C4YJ19_9BURK</name>
<evidence type="ECO:0000313" key="2">
    <source>
        <dbReference type="Proteomes" id="UP000031843"/>
    </source>
</evidence>
<reference evidence="1 2" key="1">
    <citation type="journal article" date="2015" name="Genome Announc.">
        <title>Complete Genome Sequence of Cupriavidus basilensis 4G11, Isolated from the Oak Ridge Field Research Center Site.</title>
        <authorList>
            <person name="Ray J."/>
            <person name="Waters R.J."/>
            <person name="Skerker J.M."/>
            <person name="Kuehl J.V."/>
            <person name="Price M.N."/>
            <person name="Huang J."/>
            <person name="Chakraborty R."/>
            <person name="Arkin A.P."/>
            <person name="Deutschbauer A."/>
        </authorList>
    </citation>
    <scope>NUCLEOTIDE SEQUENCE [LARGE SCALE GENOMIC DNA]</scope>
    <source>
        <strain evidence="1">4G11</strain>
    </source>
</reference>
<proteinExistence type="predicted"/>